<evidence type="ECO:0000313" key="2">
    <source>
        <dbReference type="Proteomes" id="UP001068379"/>
    </source>
</evidence>
<proteinExistence type="predicted"/>
<keyword evidence="2" id="KW-1185">Reference proteome</keyword>
<organism evidence="1 2">
    <name type="scientific">Castellaniella denitrificans</name>
    <dbReference type="NCBI Taxonomy" id="56119"/>
    <lineage>
        <taxon>Bacteria</taxon>
        <taxon>Pseudomonadati</taxon>
        <taxon>Pseudomonadota</taxon>
        <taxon>Betaproteobacteria</taxon>
        <taxon>Burkholderiales</taxon>
        <taxon>Alcaligenaceae</taxon>
        <taxon>Castellaniella</taxon>
    </lineage>
</organism>
<sequence length="223" mass="24290">MQLAEIQPIPETWAARVIERLHLLYGSKFMQQWDGIDKATMVRAWAEQLAGFTGDEVSAGLAACGNRPFAPTLPEFKRLCRPWLEPEVAFRLAVTGMQGRRAGEIGVWPHPAVYWAAVEIGNYDMLNQSWQTLKSRWEAAYSIQLARQSWDGVPAPTAALPAPGGTAATKEQADAGIKAMAAAAIEKPCDPKAWAKKIIANPKAYASIAVTMTKRALGEEVSA</sequence>
<accession>A0ABT4M6Y2</accession>
<dbReference type="RefSeq" id="WP_269360211.1">
    <property type="nucleotide sequence ID" value="NZ_JAPWHE010000014.1"/>
</dbReference>
<dbReference type="Proteomes" id="UP001068379">
    <property type="component" value="Unassembled WGS sequence"/>
</dbReference>
<comment type="caution">
    <text evidence="1">The sequence shown here is derived from an EMBL/GenBank/DDBJ whole genome shotgun (WGS) entry which is preliminary data.</text>
</comment>
<reference evidence="1" key="1">
    <citation type="submission" date="2022-12" db="EMBL/GenBank/DDBJ databases">
        <title>Bacterial isolates from different developmental stages of Nematostella vectensis.</title>
        <authorList>
            <person name="Fraune S."/>
        </authorList>
    </citation>
    <scope>NUCLEOTIDE SEQUENCE</scope>
    <source>
        <strain evidence="1">G21619-S1</strain>
    </source>
</reference>
<dbReference type="EMBL" id="JAPWHE010000014">
    <property type="protein sequence ID" value="MCZ4331081.1"/>
    <property type="molecule type" value="Genomic_DNA"/>
</dbReference>
<gene>
    <name evidence="1" type="ORF">O4H32_14115</name>
</gene>
<name>A0ABT4M6Y2_9BURK</name>
<evidence type="ECO:0000313" key="1">
    <source>
        <dbReference type="EMBL" id="MCZ4331081.1"/>
    </source>
</evidence>
<protein>
    <submittedName>
        <fullName evidence="1">Uncharacterized protein</fullName>
    </submittedName>
</protein>